<dbReference type="EMBL" id="UYSG01004138">
    <property type="protein sequence ID" value="VDL58396.1"/>
    <property type="molecule type" value="Genomic_DNA"/>
</dbReference>
<organism evidence="4">
    <name type="scientific">Hymenolepis diminuta</name>
    <name type="common">Rat tapeworm</name>
    <dbReference type="NCBI Taxonomy" id="6216"/>
    <lineage>
        <taxon>Eukaryota</taxon>
        <taxon>Metazoa</taxon>
        <taxon>Spiralia</taxon>
        <taxon>Lophotrochozoa</taxon>
        <taxon>Platyhelminthes</taxon>
        <taxon>Cestoda</taxon>
        <taxon>Eucestoda</taxon>
        <taxon>Cyclophyllidea</taxon>
        <taxon>Hymenolepididae</taxon>
        <taxon>Hymenolepis</taxon>
    </lineage>
</organism>
<dbReference type="STRING" id="6216.A0A0R3SMB5"/>
<dbReference type="Proteomes" id="UP000274504">
    <property type="component" value="Unassembled WGS sequence"/>
</dbReference>
<proteinExistence type="predicted"/>
<reference evidence="4" key="1">
    <citation type="submission" date="2017-02" db="UniProtKB">
        <authorList>
            <consortium name="WormBaseParasite"/>
        </authorList>
    </citation>
    <scope>IDENTIFICATION</scope>
</reference>
<evidence type="ECO:0000313" key="2">
    <source>
        <dbReference type="EMBL" id="VDL58396.1"/>
    </source>
</evidence>
<protein>
    <submittedName>
        <fullName evidence="4">tRNA exportin</fullName>
    </submittedName>
</protein>
<dbReference type="OrthoDB" id="17907at2759"/>
<evidence type="ECO:0000313" key="4">
    <source>
        <dbReference type="WBParaSite" id="HDID_0000608001-mRNA-1"/>
    </source>
</evidence>
<sequence>MAESDNEMQTVRSNRDLPQEEESFEKKAVVILLAKFSQHFPGRLDMEPHLDRVFNFLIQHIYDKDIDKLTLTSSAELIVNSIVPGSNVLRLLRNVLNVCSLDLPPANKEAVKSNSPFFCFQLVSLFCKRVNFEFTWIPEMKEHIGEVVEWVSLLR</sequence>
<gene>
    <name evidence="2" type="ORF">HDID_LOCUS6078</name>
</gene>
<feature type="region of interest" description="Disordered" evidence="1">
    <location>
        <begin position="1"/>
        <end position="20"/>
    </location>
</feature>
<accession>A0A0R3SMB5</accession>
<dbReference type="WBParaSite" id="HDID_0000608001-mRNA-1">
    <property type="protein sequence ID" value="HDID_0000608001-mRNA-1"/>
    <property type="gene ID" value="HDID_0000608001"/>
</dbReference>
<reference evidence="2 3" key="2">
    <citation type="submission" date="2018-11" db="EMBL/GenBank/DDBJ databases">
        <authorList>
            <consortium name="Pathogen Informatics"/>
        </authorList>
    </citation>
    <scope>NUCLEOTIDE SEQUENCE [LARGE SCALE GENOMIC DNA]</scope>
</reference>
<evidence type="ECO:0000313" key="3">
    <source>
        <dbReference type="Proteomes" id="UP000274504"/>
    </source>
</evidence>
<dbReference type="AlphaFoldDB" id="A0A0R3SMB5"/>
<name>A0A0R3SMB5_HYMDI</name>
<evidence type="ECO:0000256" key="1">
    <source>
        <dbReference type="SAM" id="MobiDB-lite"/>
    </source>
</evidence>